<feature type="domain" description="ABC transporter" evidence="5">
    <location>
        <begin position="307"/>
        <end position="494"/>
    </location>
</feature>
<dbReference type="PROSITE" id="PS00211">
    <property type="entry name" value="ABC_TRANSPORTER_1"/>
    <property type="match status" value="1"/>
</dbReference>
<name>A0A0D3I4A7_EMIH1</name>
<dbReference type="PANTHER" id="PTHR19211">
    <property type="entry name" value="ATP-BINDING TRANSPORT PROTEIN-RELATED"/>
    <property type="match status" value="1"/>
</dbReference>
<reference evidence="7" key="1">
    <citation type="journal article" date="2013" name="Nature">
        <title>Pan genome of the phytoplankton Emiliania underpins its global distribution.</title>
        <authorList>
            <person name="Read B.A."/>
            <person name="Kegel J."/>
            <person name="Klute M.J."/>
            <person name="Kuo A."/>
            <person name="Lefebvre S.C."/>
            <person name="Maumus F."/>
            <person name="Mayer C."/>
            <person name="Miller J."/>
            <person name="Monier A."/>
            <person name="Salamov A."/>
            <person name="Young J."/>
            <person name="Aguilar M."/>
            <person name="Claverie J.M."/>
            <person name="Frickenhaus S."/>
            <person name="Gonzalez K."/>
            <person name="Herman E.K."/>
            <person name="Lin Y.C."/>
            <person name="Napier J."/>
            <person name="Ogata H."/>
            <person name="Sarno A.F."/>
            <person name="Shmutz J."/>
            <person name="Schroeder D."/>
            <person name="de Vargas C."/>
            <person name="Verret F."/>
            <person name="von Dassow P."/>
            <person name="Valentin K."/>
            <person name="Van de Peer Y."/>
            <person name="Wheeler G."/>
            <person name="Dacks J.B."/>
            <person name="Delwiche C.F."/>
            <person name="Dyhrman S.T."/>
            <person name="Glockner G."/>
            <person name="John U."/>
            <person name="Richards T."/>
            <person name="Worden A.Z."/>
            <person name="Zhang X."/>
            <person name="Grigoriev I.V."/>
            <person name="Allen A.E."/>
            <person name="Bidle K."/>
            <person name="Borodovsky M."/>
            <person name="Bowler C."/>
            <person name="Brownlee C."/>
            <person name="Cock J.M."/>
            <person name="Elias M."/>
            <person name="Gladyshev V.N."/>
            <person name="Groth M."/>
            <person name="Guda C."/>
            <person name="Hadaegh A."/>
            <person name="Iglesias-Rodriguez M.D."/>
            <person name="Jenkins J."/>
            <person name="Jones B.M."/>
            <person name="Lawson T."/>
            <person name="Leese F."/>
            <person name="Lindquist E."/>
            <person name="Lobanov A."/>
            <person name="Lomsadze A."/>
            <person name="Malik S.B."/>
            <person name="Marsh M.E."/>
            <person name="Mackinder L."/>
            <person name="Mock T."/>
            <person name="Mueller-Roeber B."/>
            <person name="Pagarete A."/>
            <person name="Parker M."/>
            <person name="Probert I."/>
            <person name="Quesneville H."/>
            <person name="Raines C."/>
            <person name="Rensing S.A."/>
            <person name="Riano-Pachon D.M."/>
            <person name="Richier S."/>
            <person name="Rokitta S."/>
            <person name="Shiraiwa Y."/>
            <person name="Soanes D.M."/>
            <person name="van der Giezen M."/>
            <person name="Wahlund T.M."/>
            <person name="Williams B."/>
            <person name="Wilson W."/>
            <person name="Wolfe G."/>
            <person name="Wurch L.L."/>
        </authorList>
    </citation>
    <scope>NUCLEOTIDE SEQUENCE</scope>
</reference>
<organism evidence="6 7">
    <name type="scientific">Emiliania huxleyi (strain CCMP1516)</name>
    <dbReference type="NCBI Taxonomy" id="280463"/>
    <lineage>
        <taxon>Eukaryota</taxon>
        <taxon>Haptista</taxon>
        <taxon>Haptophyta</taxon>
        <taxon>Prymnesiophyceae</taxon>
        <taxon>Isochrysidales</taxon>
        <taxon>Noelaerhabdaceae</taxon>
        <taxon>Emiliania</taxon>
    </lineage>
</organism>
<evidence type="ECO:0000256" key="2">
    <source>
        <dbReference type="ARBA" id="ARBA00022741"/>
    </source>
</evidence>
<dbReference type="RefSeq" id="XP_005758521.1">
    <property type="nucleotide sequence ID" value="XM_005758464.1"/>
</dbReference>
<dbReference type="Gene3D" id="3.40.50.300">
    <property type="entry name" value="P-loop containing nucleotide triphosphate hydrolases"/>
    <property type="match status" value="3"/>
</dbReference>
<feature type="compositionally biased region" description="Low complexity" evidence="4">
    <location>
        <begin position="261"/>
        <end position="284"/>
    </location>
</feature>
<dbReference type="HOGENOM" id="CLU_000604_36_6_1"/>
<dbReference type="InterPro" id="IPR003593">
    <property type="entry name" value="AAA+_ATPase"/>
</dbReference>
<reference evidence="6" key="2">
    <citation type="submission" date="2024-10" db="UniProtKB">
        <authorList>
            <consortium name="EnsemblProtists"/>
        </authorList>
    </citation>
    <scope>IDENTIFICATION</scope>
</reference>
<evidence type="ECO:0000256" key="3">
    <source>
        <dbReference type="ARBA" id="ARBA00022840"/>
    </source>
</evidence>
<dbReference type="FunFam" id="3.40.50.300:FF:000011">
    <property type="entry name" value="Putative ABC transporter ATP-binding component"/>
    <property type="match status" value="1"/>
</dbReference>
<dbReference type="SUPFAM" id="SSF52540">
    <property type="entry name" value="P-loop containing nucleoside triphosphate hydrolases"/>
    <property type="match status" value="2"/>
</dbReference>
<keyword evidence="7" id="KW-1185">Reference proteome</keyword>
<dbReference type="PANTHER" id="PTHR19211:SF14">
    <property type="entry name" value="ATP-BINDING CASSETTE SUB-FAMILY F MEMBER 1"/>
    <property type="match status" value="1"/>
</dbReference>
<dbReference type="GO" id="GO:0016887">
    <property type="term" value="F:ATP hydrolysis activity"/>
    <property type="evidence" value="ECO:0007669"/>
    <property type="project" value="InterPro"/>
</dbReference>
<dbReference type="eggNOG" id="KOG0062">
    <property type="taxonomic scope" value="Eukaryota"/>
</dbReference>
<sequence>GADLLEGATFTLQRGRRYGLIGRNGSGKSTLLRSLASRQLGDIPAALTIHYVRLDEAAMQRTPLEVVLAADVERSLLLSEAASLQEAEASDAARLAEVLERLDLIGADAAEQRALALLRNLGFSAELRARPMAALSGGWRVRTCLAAAIFAKPDVLMLDEPTNHLSIGAVLWLMRELTTSPAWSERIVVVVSHDRVFLDAVATDVLHLSAAARRLTQSHGNYATWAKRREQQQKTFERATALRAEQAPPHTPPRPAPAPRPALTAPLPCRARPPAASFPRASGRQAQDDHELPLSLQAGGEISGPLVQLRGVAFGYSAAGEQLFSGAELGVDATSRIVLLGENGNGKTTPLLLGDLAPTAGEVVRNGGARIGLVNQHHADQIDLTLTPLQFLMDRFPGDGSYAHEQALRSRRHGSRQPVPSSALSGGQRSRVALAAVSYAAPHVLVLDEPTNNLDLESIAALADCVTAFKGGVVLVSHDQYFVSRVANEVWVVE</sequence>
<evidence type="ECO:0000256" key="1">
    <source>
        <dbReference type="ARBA" id="ARBA00022737"/>
    </source>
</evidence>
<dbReference type="AlphaFoldDB" id="A0A0D3I4A7"/>
<evidence type="ECO:0000256" key="4">
    <source>
        <dbReference type="SAM" id="MobiDB-lite"/>
    </source>
</evidence>
<dbReference type="InterPro" id="IPR050611">
    <property type="entry name" value="ABCF"/>
</dbReference>
<keyword evidence="2" id="KW-0547">Nucleotide-binding</keyword>
<proteinExistence type="predicted"/>
<dbReference type="Proteomes" id="UP000013827">
    <property type="component" value="Unassembled WGS sequence"/>
</dbReference>
<dbReference type="SMART" id="SM00382">
    <property type="entry name" value="AAA"/>
    <property type="match status" value="2"/>
</dbReference>
<dbReference type="STRING" id="2903.R1B9Z0"/>
<evidence type="ECO:0000313" key="6">
    <source>
        <dbReference type="EnsemblProtists" id="EOD06092"/>
    </source>
</evidence>
<dbReference type="OMA" id="SSQINMM"/>
<dbReference type="EnsemblProtists" id="EOD06092">
    <property type="protein sequence ID" value="EOD06092"/>
    <property type="gene ID" value="EMIHUDRAFT_51545"/>
</dbReference>
<dbReference type="CDD" id="cd03221">
    <property type="entry name" value="ABCF_EF-3"/>
    <property type="match status" value="2"/>
</dbReference>
<dbReference type="InterPro" id="IPR017871">
    <property type="entry name" value="ABC_transporter-like_CS"/>
</dbReference>
<feature type="compositionally biased region" description="Pro residues" evidence="4">
    <location>
        <begin position="249"/>
        <end position="260"/>
    </location>
</feature>
<dbReference type="PROSITE" id="PS50893">
    <property type="entry name" value="ABC_TRANSPORTER_2"/>
    <property type="match status" value="2"/>
</dbReference>
<dbReference type="GO" id="GO:0005524">
    <property type="term" value="F:ATP binding"/>
    <property type="evidence" value="ECO:0007669"/>
    <property type="project" value="UniProtKB-KW"/>
</dbReference>
<evidence type="ECO:0000313" key="7">
    <source>
        <dbReference type="Proteomes" id="UP000013827"/>
    </source>
</evidence>
<dbReference type="PaxDb" id="2903-EOD06092"/>
<protein>
    <recommendedName>
        <fullName evidence="5">ABC transporter domain-containing protein</fullName>
    </recommendedName>
</protein>
<keyword evidence="1" id="KW-0677">Repeat</keyword>
<dbReference type="InterPro" id="IPR003439">
    <property type="entry name" value="ABC_transporter-like_ATP-bd"/>
</dbReference>
<dbReference type="Pfam" id="PF00005">
    <property type="entry name" value="ABC_tran"/>
    <property type="match status" value="2"/>
</dbReference>
<evidence type="ECO:0000259" key="5">
    <source>
        <dbReference type="PROSITE" id="PS50893"/>
    </source>
</evidence>
<dbReference type="KEGG" id="ehx:EMIHUDRAFT_51545"/>
<accession>A0A0D3I4A7</accession>
<dbReference type="InterPro" id="IPR027417">
    <property type="entry name" value="P-loop_NTPase"/>
</dbReference>
<dbReference type="GeneID" id="17252338"/>
<feature type="region of interest" description="Disordered" evidence="4">
    <location>
        <begin position="243"/>
        <end position="290"/>
    </location>
</feature>
<keyword evidence="3" id="KW-0067">ATP-binding</keyword>
<feature type="domain" description="ABC transporter" evidence="5">
    <location>
        <begin position="1"/>
        <end position="244"/>
    </location>
</feature>